<reference evidence="3 4" key="1">
    <citation type="journal article" date="2020" name="ISME J.">
        <title>Uncovering the hidden diversity of litter-decomposition mechanisms in mushroom-forming fungi.</title>
        <authorList>
            <person name="Floudas D."/>
            <person name="Bentzer J."/>
            <person name="Ahren D."/>
            <person name="Johansson T."/>
            <person name="Persson P."/>
            <person name="Tunlid A."/>
        </authorList>
    </citation>
    <scope>NUCLEOTIDE SEQUENCE [LARGE SCALE GENOMIC DNA]</scope>
    <source>
        <strain evidence="3 4">CBS 175.51</strain>
    </source>
</reference>
<dbReference type="EMBL" id="JAACJK010000223">
    <property type="protein sequence ID" value="KAF5313663.1"/>
    <property type="molecule type" value="Genomic_DNA"/>
</dbReference>
<dbReference type="PANTHER" id="PTHR37945">
    <property type="entry name" value="EXTRACELLULAR TUNGSTATE BINDING PROTEIN"/>
    <property type="match status" value="1"/>
</dbReference>
<evidence type="ECO:0000259" key="2">
    <source>
        <dbReference type="Pfam" id="PF12849"/>
    </source>
</evidence>
<comment type="caution">
    <text evidence="3">The sequence shown here is derived from an EMBL/GenBank/DDBJ whole genome shotgun (WGS) entry which is preliminary data.</text>
</comment>
<accession>A0A8H5EVK9</accession>
<dbReference type="AlphaFoldDB" id="A0A8H5EVK9"/>
<dbReference type="Gene3D" id="3.40.190.10">
    <property type="entry name" value="Periplasmic binding protein-like II"/>
    <property type="match status" value="2"/>
</dbReference>
<organism evidence="3 4">
    <name type="scientific">Ephemerocybe angulata</name>
    <dbReference type="NCBI Taxonomy" id="980116"/>
    <lineage>
        <taxon>Eukaryota</taxon>
        <taxon>Fungi</taxon>
        <taxon>Dikarya</taxon>
        <taxon>Basidiomycota</taxon>
        <taxon>Agaricomycotina</taxon>
        <taxon>Agaricomycetes</taxon>
        <taxon>Agaricomycetidae</taxon>
        <taxon>Agaricales</taxon>
        <taxon>Agaricineae</taxon>
        <taxon>Psathyrellaceae</taxon>
        <taxon>Ephemerocybe</taxon>
    </lineage>
</organism>
<dbReference type="Pfam" id="PF12849">
    <property type="entry name" value="PBP_like_2"/>
    <property type="match status" value="1"/>
</dbReference>
<dbReference type="OrthoDB" id="10260248at2759"/>
<dbReference type="InterPro" id="IPR024370">
    <property type="entry name" value="PBP_domain"/>
</dbReference>
<proteinExistence type="predicted"/>
<dbReference type="Proteomes" id="UP000541558">
    <property type="component" value="Unassembled WGS sequence"/>
</dbReference>
<dbReference type="PANTHER" id="PTHR37945:SF1">
    <property type="entry name" value="EXTRACELLULAR TUNGSTATE BINDING PROTEIN"/>
    <property type="match status" value="1"/>
</dbReference>
<feature type="region of interest" description="Disordered" evidence="1">
    <location>
        <begin position="1"/>
        <end position="25"/>
    </location>
</feature>
<feature type="compositionally biased region" description="Low complexity" evidence="1">
    <location>
        <begin position="1"/>
        <end position="10"/>
    </location>
</feature>
<dbReference type="InterPro" id="IPR052738">
    <property type="entry name" value="ABC-Tungstate_binding"/>
</dbReference>
<gene>
    <name evidence="3" type="ORF">D9611_010205</name>
</gene>
<dbReference type="SUPFAM" id="SSF53850">
    <property type="entry name" value="Periplasmic binding protein-like II"/>
    <property type="match status" value="1"/>
</dbReference>
<feature type="domain" description="PBP" evidence="2">
    <location>
        <begin position="162"/>
        <end position="404"/>
    </location>
</feature>
<evidence type="ECO:0000313" key="3">
    <source>
        <dbReference type="EMBL" id="KAF5313663.1"/>
    </source>
</evidence>
<evidence type="ECO:0000313" key="4">
    <source>
        <dbReference type="Proteomes" id="UP000541558"/>
    </source>
</evidence>
<name>A0A8H5EVK9_9AGAR</name>
<evidence type="ECO:0000256" key="1">
    <source>
        <dbReference type="SAM" id="MobiDB-lite"/>
    </source>
</evidence>
<protein>
    <recommendedName>
        <fullName evidence="2">PBP domain-containing protein</fullName>
    </recommendedName>
</protein>
<sequence length="426" mass="46305">MSWSSGSSSSYMNRDGGSHIKHRPASGVQPIFIPPLVFSLVSNMASRKNRSAISQMFSACSKRLTRAFGMNDSSKAVGSRYEEGNLSVPNPQSLAASADKFAGTHHSAPFASSSSGSTLHDLVPNSAPTKPREVYDGGYKDARCIRLRIACGGAGEQGLIGAWADAFIQFMVDDKHLEPFQVAWYLGDTTDSLGMLEEGCVDIAVTYNEAAEKQCLSSGVATRRVLGMNGHFLLVGPKSNPAELNRKKDDVLTMFSKITAAGKADVASPPTSRPPVKFLSRFDKSATNIKESELFIKTGQAPWACNYSKWYHLYPEFPEQALRVSALLGEYTLTDRGALLTLVNNQKDGVLSPTNVGAMELLEVFKDGRDEGAQELLLPCHALLGAKAATKDLDIAEAFLDWLTRFDGGRKVVREFKKCGEVLYDE</sequence>
<keyword evidence="4" id="KW-1185">Reference proteome</keyword>
<feature type="region of interest" description="Disordered" evidence="1">
    <location>
        <begin position="107"/>
        <end position="134"/>
    </location>
</feature>